<dbReference type="InterPro" id="IPR050239">
    <property type="entry name" value="Sigma-70_RNA_pol_init_factors"/>
</dbReference>
<dbReference type="AlphaFoldDB" id="A0A0G1VIN1"/>
<dbReference type="PRINTS" id="PR00046">
    <property type="entry name" value="SIGMA70FCT"/>
</dbReference>
<dbReference type="GO" id="GO:0003700">
    <property type="term" value="F:DNA-binding transcription factor activity"/>
    <property type="evidence" value="ECO:0007669"/>
    <property type="project" value="InterPro"/>
</dbReference>
<dbReference type="InterPro" id="IPR036388">
    <property type="entry name" value="WH-like_DNA-bd_sf"/>
</dbReference>
<dbReference type="InterPro" id="IPR007759">
    <property type="entry name" value="Asxl_HARE-HTH"/>
</dbReference>
<dbReference type="PANTHER" id="PTHR30603">
    <property type="entry name" value="RNA POLYMERASE SIGMA FACTOR RPO"/>
    <property type="match status" value="1"/>
</dbReference>
<name>A0A0G1VIN1_9BACT</name>
<dbReference type="Pfam" id="PF04545">
    <property type="entry name" value="Sigma70_r4"/>
    <property type="match status" value="1"/>
</dbReference>
<organism evidence="3 4">
    <name type="scientific">Candidatus Kaiserbacteria bacterium GW2011_GWC2_49_12</name>
    <dbReference type="NCBI Taxonomy" id="1618675"/>
    <lineage>
        <taxon>Bacteria</taxon>
        <taxon>Candidatus Kaiseribacteriota</taxon>
    </lineage>
</organism>
<keyword evidence="1" id="KW-0804">Transcription</keyword>
<comment type="caution">
    <text evidence="3">The sequence shown here is derived from an EMBL/GenBank/DDBJ whole genome shotgun (WGS) entry which is preliminary data.</text>
</comment>
<dbReference type="EMBL" id="LCPV01000045">
    <property type="protein sequence ID" value="KKW06085.1"/>
    <property type="molecule type" value="Genomic_DNA"/>
</dbReference>
<reference evidence="3 4" key="1">
    <citation type="journal article" date="2015" name="Nature">
        <title>rRNA introns, odd ribosomes, and small enigmatic genomes across a large radiation of phyla.</title>
        <authorList>
            <person name="Brown C.T."/>
            <person name="Hug L.A."/>
            <person name="Thomas B.C."/>
            <person name="Sharon I."/>
            <person name="Castelle C.J."/>
            <person name="Singh A."/>
            <person name="Wilkins M.J."/>
            <person name="Williams K.H."/>
            <person name="Banfield J.F."/>
        </authorList>
    </citation>
    <scope>NUCLEOTIDE SEQUENCE [LARGE SCALE GENOMIC DNA]</scope>
</reference>
<sequence length="343" mass="39664">MPSMLTISPKSVTKDLLSGLPERSRKVLTDRFGLSPKGEMRTLDAIGKEYSITRERIRQIESHGLNAVRESEAYGAHSGAWEDLKRVIHELGGVVPEESILRELSKNETERNHILFLLTVGHHFGDRRENVHFKTRWHADESLAESVERALSHLHEAVDVEFLTPEEEFLGLFAKFLKQEGVKNRSREVLMRWLLISKRVGRNPLGEWGRVESPHVRIKNTRDFAYLTLKRHGSPMHFIEVAKNVEKLFERKAHPATTHNELIKDNRFVLVGRGLYALKEWGYEPGVVRDVIRSILEREEALSRDEIIERVKRERYVKDATIAVNLQNGMFIRLPDGKYTLVK</sequence>
<proteinExistence type="predicted"/>
<dbReference type="PROSITE" id="PS51913">
    <property type="entry name" value="HTH_HARE"/>
    <property type="match status" value="1"/>
</dbReference>
<dbReference type="PATRIC" id="fig|1618675.3.peg.552"/>
<protein>
    <submittedName>
        <fullName evidence="3">RNA polymerase sigma factor</fullName>
    </submittedName>
</protein>
<dbReference type="PANTHER" id="PTHR30603:SF47">
    <property type="entry name" value="RNA POLYMERASE SIGMA FACTOR SIGD, CHLOROPLASTIC"/>
    <property type="match status" value="1"/>
</dbReference>
<dbReference type="SUPFAM" id="SSF88659">
    <property type="entry name" value="Sigma3 and sigma4 domains of RNA polymerase sigma factors"/>
    <property type="match status" value="1"/>
</dbReference>
<dbReference type="InterPro" id="IPR013324">
    <property type="entry name" value="RNA_pol_sigma_r3/r4-like"/>
</dbReference>
<feature type="domain" description="HTH HARE-type" evidence="2">
    <location>
        <begin position="219"/>
        <end position="281"/>
    </location>
</feature>
<gene>
    <name evidence="3" type="ORF">UY39_C0045G0002</name>
</gene>
<evidence type="ECO:0000313" key="4">
    <source>
        <dbReference type="Proteomes" id="UP000034589"/>
    </source>
</evidence>
<dbReference type="Gene3D" id="1.10.10.1250">
    <property type="entry name" value="RNA polymerase, subunit delta, N-terminal domain"/>
    <property type="match status" value="1"/>
</dbReference>
<evidence type="ECO:0000259" key="2">
    <source>
        <dbReference type="PROSITE" id="PS51913"/>
    </source>
</evidence>
<dbReference type="GO" id="GO:0006352">
    <property type="term" value="P:DNA-templated transcription initiation"/>
    <property type="evidence" value="ECO:0007669"/>
    <property type="project" value="InterPro"/>
</dbReference>
<accession>A0A0G1VIN1</accession>
<dbReference type="Proteomes" id="UP000034589">
    <property type="component" value="Unassembled WGS sequence"/>
</dbReference>
<evidence type="ECO:0000256" key="1">
    <source>
        <dbReference type="ARBA" id="ARBA00023163"/>
    </source>
</evidence>
<evidence type="ECO:0000313" key="3">
    <source>
        <dbReference type="EMBL" id="KKW06085.1"/>
    </source>
</evidence>
<dbReference type="Gene3D" id="1.10.10.10">
    <property type="entry name" value="Winged helix-like DNA-binding domain superfamily/Winged helix DNA-binding domain"/>
    <property type="match status" value="1"/>
</dbReference>
<dbReference type="InterPro" id="IPR007630">
    <property type="entry name" value="RNA_pol_sigma70_r4"/>
</dbReference>
<dbReference type="InterPro" id="IPR000943">
    <property type="entry name" value="RNA_pol_sigma70"/>
</dbReference>
<dbReference type="InterPro" id="IPR038087">
    <property type="entry name" value="RNAP_delta_N_dom_sf"/>
</dbReference>